<feature type="region of interest" description="Disordered" evidence="1">
    <location>
        <begin position="1"/>
        <end position="60"/>
    </location>
</feature>
<keyword evidence="3" id="KW-1185">Reference proteome</keyword>
<evidence type="ECO:0000313" key="2">
    <source>
        <dbReference type="EMBL" id="GAA0910442.1"/>
    </source>
</evidence>
<reference evidence="2 3" key="1">
    <citation type="journal article" date="2019" name="Int. J. Syst. Evol. Microbiol.">
        <title>The Global Catalogue of Microorganisms (GCM) 10K type strain sequencing project: providing services to taxonomists for standard genome sequencing and annotation.</title>
        <authorList>
            <consortium name="The Broad Institute Genomics Platform"/>
            <consortium name="The Broad Institute Genome Sequencing Center for Infectious Disease"/>
            <person name="Wu L."/>
            <person name="Ma J."/>
        </authorList>
    </citation>
    <scope>NUCLEOTIDE SEQUENCE [LARGE SCALE GENOMIC DNA]</scope>
    <source>
        <strain evidence="2 3">JCM 10673</strain>
    </source>
</reference>
<comment type="caution">
    <text evidence="2">The sequence shown here is derived from an EMBL/GenBank/DDBJ whole genome shotgun (WGS) entry which is preliminary data.</text>
</comment>
<feature type="compositionally biased region" description="Basic and acidic residues" evidence="1">
    <location>
        <begin position="38"/>
        <end position="60"/>
    </location>
</feature>
<sequence length="60" mass="6488">MKVNQGDVMADIGKPMEPDRAPARLFGGAGTARPCDGFGRRLDAGDAVRRRGDRSTQVRM</sequence>
<proteinExistence type="predicted"/>
<dbReference type="Proteomes" id="UP001501005">
    <property type="component" value="Unassembled WGS sequence"/>
</dbReference>
<dbReference type="EMBL" id="BAAAHG010000012">
    <property type="protein sequence ID" value="GAA0910442.1"/>
    <property type="molecule type" value="Genomic_DNA"/>
</dbReference>
<name>A0ABN1NKV1_9ACTN</name>
<protein>
    <submittedName>
        <fullName evidence="2">Uncharacterized protein</fullName>
    </submittedName>
</protein>
<accession>A0ABN1NKV1</accession>
<gene>
    <name evidence="2" type="ORF">GCM10009549_20300</name>
</gene>
<evidence type="ECO:0000313" key="3">
    <source>
        <dbReference type="Proteomes" id="UP001501005"/>
    </source>
</evidence>
<evidence type="ECO:0000256" key="1">
    <source>
        <dbReference type="SAM" id="MobiDB-lite"/>
    </source>
</evidence>
<organism evidence="2 3">
    <name type="scientific">Streptomyces thermoalcalitolerans</name>
    <dbReference type="NCBI Taxonomy" id="65605"/>
    <lineage>
        <taxon>Bacteria</taxon>
        <taxon>Bacillati</taxon>
        <taxon>Actinomycetota</taxon>
        <taxon>Actinomycetes</taxon>
        <taxon>Kitasatosporales</taxon>
        <taxon>Streptomycetaceae</taxon>
        <taxon>Streptomyces</taxon>
    </lineage>
</organism>